<dbReference type="KEGG" id="vg:79585681"/>
<name>A0A6M3T9Y7_9CAUD</name>
<evidence type="ECO:0000313" key="1">
    <source>
        <dbReference type="EMBL" id="QJD54493.1"/>
    </source>
</evidence>
<sequence length="289" mass="32121">MWASINRKDNSMTEEEFRTGNGVEHHFDYMAECDKTCSTVFRPENVEVMDLRHVLMGVAGFANDLNVIKKLLFRGKTREELNFGPAEKPTLNELIEALSAINAWSPADIDVLHGAIGLITEAGEVAEYLLKWAEGNPFDRVNVLEEAGDASWYIVRSLRGIGVTLEQSNRANIDKLRGRHGEAFDVFRDANRNLDAEHSKLEDHFKATQGKTLFSEEIPVVKNPDIDRAMDALSDVEGEPSKSSRLDDVNAQLHAKGVAHVRKAHGDMADMAERIAEECKPVPKGGVRG</sequence>
<dbReference type="GeneID" id="79585681"/>
<evidence type="ECO:0000313" key="2">
    <source>
        <dbReference type="Proteomes" id="UP000502416"/>
    </source>
</evidence>
<protein>
    <submittedName>
        <fullName evidence="1">MazG-like protein</fullName>
    </submittedName>
</protein>
<dbReference type="Proteomes" id="UP000502416">
    <property type="component" value="Segment"/>
</dbReference>
<accession>A0A6M3T9Y7</accession>
<keyword evidence="2" id="KW-1185">Reference proteome</keyword>
<proteinExistence type="predicted"/>
<dbReference type="RefSeq" id="YP_010738314.1">
    <property type="nucleotide sequence ID" value="NC_073025.1"/>
</dbReference>
<organism evidence="1 2">
    <name type="scientific">Sphingomonas phage Lucius</name>
    <dbReference type="NCBI Taxonomy" id="2686313"/>
    <lineage>
        <taxon>Viruses</taxon>
        <taxon>Duplodnaviria</taxon>
        <taxon>Heunggongvirae</taxon>
        <taxon>Uroviricota</taxon>
        <taxon>Caudoviricetes</taxon>
        <taxon>Johnpaulvirinae</taxon>
        <taxon>Kharnvirus</taxon>
        <taxon>Kharnvirus lucius</taxon>
    </lineage>
</organism>
<dbReference type="Gene3D" id="1.10.287.1080">
    <property type="entry name" value="MazG-like"/>
    <property type="match status" value="1"/>
</dbReference>
<dbReference type="EMBL" id="MN734438">
    <property type="protein sequence ID" value="QJD54493.1"/>
    <property type="molecule type" value="Genomic_DNA"/>
</dbReference>
<dbReference type="SUPFAM" id="SSF101386">
    <property type="entry name" value="all-alpha NTP pyrophosphatases"/>
    <property type="match status" value="1"/>
</dbReference>
<reference evidence="1 2" key="1">
    <citation type="submission" date="2019-11" db="EMBL/GenBank/DDBJ databases">
        <authorList>
            <person name="Hylling O."/>
            <person name="Hansen L.H."/>
            <person name="Johansen A."/>
        </authorList>
    </citation>
    <scope>NUCLEOTIDE SEQUENCE [LARGE SCALE GENOMIC DNA]</scope>
</reference>